<feature type="signal peptide" evidence="1">
    <location>
        <begin position="1"/>
        <end position="26"/>
    </location>
</feature>
<dbReference type="Pfam" id="PF03372">
    <property type="entry name" value="Exo_endo_phos"/>
    <property type="match status" value="1"/>
</dbReference>
<dbReference type="GO" id="GO:0016020">
    <property type="term" value="C:membrane"/>
    <property type="evidence" value="ECO:0007669"/>
    <property type="project" value="InterPro"/>
</dbReference>
<feature type="domain" description="Endonuclease/exonuclease/phosphatase" evidence="2">
    <location>
        <begin position="230"/>
        <end position="491"/>
    </location>
</feature>
<accession>A0A8H4V8C1</accession>
<evidence type="ECO:0000313" key="3">
    <source>
        <dbReference type="EMBL" id="KAF4511713.1"/>
    </source>
</evidence>
<dbReference type="PANTHER" id="PTHR41349">
    <property type="match status" value="1"/>
</dbReference>
<reference evidence="3 4" key="1">
    <citation type="journal article" date="2020" name="Genome Biol. Evol.">
        <title>A new high-quality draft genome assembly of the Chinese cordyceps Ophiocordyceps sinensis.</title>
        <authorList>
            <person name="Shu R."/>
            <person name="Zhang J."/>
            <person name="Meng Q."/>
            <person name="Zhang H."/>
            <person name="Zhou G."/>
            <person name="Li M."/>
            <person name="Wu P."/>
            <person name="Zhao Y."/>
            <person name="Chen C."/>
            <person name="Qin Q."/>
        </authorList>
    </citation>
    <scope>NUCLEOTIDE SEQUENCE [LARGE SCALE GENOMIC DNA]</scope>
    <source>
        <strain evidence="3 4">IOZ07</strain>
    </source>
</reference>
<dbReference type="GO" id="GO:0005509">
    <property type="term" value="F:calcium ion binding"/>
    <property type="evidence" value="ECO:0007669"/>
    <property type="project" value="InterPro"/>
</dbReference>
<organism evidence="3 4">
    <name type="scientific">Ophiocordyceps sinensis</name>
    <dbReference type="NCBI Taxonomy" id="72228"/>
    <lineage>
        <taxon>Eukaryota</taxon>
        <taxon>Fungi</taxon>
        <taxon>Dikarya</taxon>
        <taxon>Ascomycota</taxon>
        <taxon>Pezizomycotina</taxon>
        <taxon>Sordariomycetes</taxon>
        <taxon>Hypocreomycetidae</taxon>
        <taxon>Hypocreales</taxon>
        <taxon>Ophiocordycipitaceae</taxon>
        <taxon>Ophiocordyceps</taxon>
    </lineage>
</organism>
<protein>
    <recommendedName>
        <fullName evidence="2">Endonuclease/exonuclease/phosphatase domain-containing protein</fullName>
    </recommendedName>
</protein>
<proteinExistence type="predicted"/>
<feature type="chain" id="PRO_5034217291" description="Endonuclease/exonuclease/phosphatase domain-containing protein" evidence="1">
    <location>
        <begin position="27"/>
        <end position="515"/>
    </location>
</feature>
<comment type="caution">
    <text evidence="3">The sequence shown here is derived from an EMBL/GenBank/DDBJ whole genome shotgun (WGS) entry which is preliminary data.</text>
</comment>
<dbReference type="Gene3D" id="3.60.10.10">
    <property type="entry name" value="Endonuclease/exonuclease/phosphatase"/>
    <property type="match status" value="1"/>
</dbReference>
<sequence>MLSLRSCLAAAAMGLMATLMATPAAAADSKLSVAAGQPPLSFQYSTPSADSKNWIGIYNTYYGAPNNGKWVERSKAWVYAPKGQGSARVSADGLQPGTYHAYMLAKDRWDKLAGPVEVVVPGRGAMSFIVDDFTTQNAREGDKFEAKVKGLIDNQPDAETKFAKVESDGDEGGDWVQVSADGTLSGTPDEEGETRVTVEATGSNGSKAQLRVVVPVREAGSQMVDKLGVLSFNIWVGGNNVNDSHRKQVRYLSGTGVDIVGFQESNGGHATRLGQALGWNAWQGRDVGIISRYPIAEVVQELDVAGAVRVALDGDESQVIVWNAHLGFDPYGPYDFCFDKMSLDKVLEREKQSGRTPQIVDIVGRMKDQIANAERVPVVLVGDFNAPSHLDWTSETKSIHCDVGDVPWPSSEEPTKAGMVDSFREVHEDALAEPGITWSPIFLQNANRPEPMDRIDFVYHKGLETLDSMAEVVGQPKAEPDHKDNEWTSDHAAVKTIFRVAEAGRARRARRAFRA</sequence>
<evidence type="ECO:0000313" key="4">
    <source>
        <dbReference type="Proteomes" id="UP000557566"/>
    </source>
</evidence>
<dbReference type="PANTHER" id="PTHR41349:SF1">
    <property type="entry name" value="PROTEIN CBG08683"/>
    <property type="match status" value="1"/>
</dbReference>
<dbReference type="InterPro" id="IPR013783">
    <property type="entry name" value="Ig-like_fold"/>
</dbReference>
<dbReference type="EMBL" id="JAAVMX010000003">
    <property type="protein sequence ID" value="KAF4511713.1"/>
    <property type="molecule type" value="Genomic_DNA"/>
</dbReference>
<evidence type="ECO:0000259" key="2">
    <source>
        <dbReference type="Pfam" id="PF03372"/>
    </source>
</evidence>
<keyword evidence="4" id="KW-1185">Reference proteome</keyword>
<gene>
    <name evidence="3" type="ORF">G6O67_003485</name>
</gene>
<dbReference type="SUPFAM" id="SSF56219">
    <property type="entry name" value="DNase I-like"/>
    <property type="match status" value="1"/>
</dbReference>
<dbReference type="AlphaFoldDB" id="A0A8H4V8C1"/>
<dbReference type="InterPro" id="IPR015919">
    <property type="entry name" value="Cadherin-like_sf"/>
</dbReference>
<dbReference type="InterPro" id="IPR005135">
    <property type="entry name" value="Endo/exonuclease/phosphatase"/>
</dbReference>
<dbReference type="Proteomes" id="UP000557566">
    <property type="component" value="Unassembled WGS sequence"/>
</dbReference>
<dbReference type="SUPFAM" id="SSF49313">
    <property type="entry name" value="Cadherin-like"/>
    <property type="match status" value="1"/>
</dbReference>
<evidence type="ECO:0000256" key="1">
    <source>
        <dbReference type="SAM" id="SignalP"/>
    </source>
</evidence>
<keyword evidence="1" id="KW-0732">Signal</keyword>
<dbReference type="Gene3D" id="2.60.40.10">
    <property type="entry name" value="Immunoglobulins"/>
    <property type="match status" value="1"/>
</dbReference>
<dbReference type="OrthoDB" id="276515at2759"/>
<dbReference type="GO" id="GO:0003824">
    <property type="term" value="F:catalytic activity"/>
    <property type="evidence" value="ECO:0007669"/>
    <property type="project" value="InterPro"/>
</dbReference>
<dbReference type="InterPro" id="IPR036691">
    <property type="entry name" value="Endo/exonu/phosph_ase_sf"/>
</dbReference>
<name>A0A8H4V8C1_9HYPO</name>